<proteinExistence type="predicted"/>
<feature type="domain" description="Polymerase beta nucleotidyltransferase" evidence="1">
    <location>
        <begin position="16"/>
        <end position="100"/>
    </location>
</feature>
<evidence type="ECO:0000313" key="2">
    <source>
        <dbReference type="EMBL" id="WPY01396.1"/>
    </source>
</evidence>
<dbReference type="RefSeq" id="WP_323738170.1">
    <property type="nucleotide sequence ID" value="NZ_CP112932.1"/>
</dbReference>
<gene>
    <name evidence="2" type="ORF">Trichorick_01307</name>
</gene>
<dbReference type="Pfam" id="PF18765">
    <property type="entry name" value="Polbeta"/>
    <property type="match status" value="1"/>
</dbReference>
<dbReference type="CDD" id="cd05403">
    <property type="entry name" value="NT_KNTase_like"/>
    <property type="match status" value="1"/>
</dbReference>
<dbReference type="InterPro" id="IPR043519">
    <property type="entry name" value="NT_sf"/>
</dbReference>
<organism evidence="2 3">
    <name type="scientific">Candidatus Trichorickettsia mobilis</name>
    <dbReference type="NCBI Taxonomy" id="1346319"/>
    <lineage>
        <taxon>Bacteria</taxon>
        <taxon>Pseudomonadati</taxon>
        <taxon>Pseudomonadota</taxon>
        <taxon>Alphaproteobacteria</taxon>
        <taxon>Rickettsiales</taxon>
        <taxon>Rickettsiaceae</taxon>
        <taxon>Rickettsieae</taxon>
        <taxon>Candidatus Trichorickettsia</taxon>
    </lineage>
</organism>
<accession>A0ABZ0UUV5</accession>
<protein>
    <submittedName>
        <fullName evidence="2">Nucleotidyltransferase domain protein</fullName>
    </submittedName>
</protein>
<dbReference type="Gene3D" id="3.30.460.10">
    <property type="entry name" value="Beta Polymerase, domain 2"/>
    <property type="match status" value="1"/>
</dbReference>
<dbReference type="SUPFAM" id="SSF81301">
    <property type="entry name" value="Nucleotidyltransferase"/>
    <property type="match status" value="1"/>
</dbReference>
<dbReference type="Proteomes" id="UP001326613">
    <property type="component" value="Chromosome"/>
</dbReference>
<dbReference type="EMBL" id="CP112932">
    <property type="protein sequence ID" value="WPY01396.1"/>
    <property type="molecule type" value="Genomic_DNA"/>
</dbReference>
<reference evidence="2 3" key="1">
    <citation type="submission" date="2022-10" db="EMBL/GenBank/DDBJ databases">
        <title>Host association and intracellularity evolved multiple times independently in the Rickettsiales.</title>
        <authorList>
            <person name="Castelli M."/>
            <person name="Nardi T."/>
            <person name="Gammuto L."/>
            <person name="Bellinzona G."/>
            <person name="Sabaneyeva E."/>
            <person name="Potekhin A."/>
            <person name="Serra V."/>
            <person name="Petroni G."/>
            <person name="Sassera D."/>
        </authorList>
    </citation>
    <scope>NUCLEOTIDE SEQUENCE [LARGE SCALE GENOMIC DNA]</scope>
    <source>
        <strain evidence="2 3">Kr 154-4</strain>
    </source>
</reference>
<evidence type="ECO:0000259" key="1">
    <source>
        <dbReference type="Pfam" id="PF18765"/>
    </source>
</evidence>
<keyword evidence="3" id="KW-1185">Reference proteome</keyword>
<dbReference type="InterPro" id="IPR041633">
    <property type="entry name" value="Polbeta"/>
</dbReference>
<sequence>MIVAIKDYQFFKKLIQLPVIQEIWLFGSRARGDNQERADIDLAIYCPDASNNNWLTILDIIEAADTLLKIDCIRLDELTDISPIKNSIISQGIKVYERTQD</sequence>
<evidence type="ECO:0000313" key="3">
    <source>
        <dbReference type="Proteomes" id="UP001326613"/>
    </source>
</evidence>
<name>A0ABZ0UUV5_9RICK</name>